<proteinExistence type="inferred from homology"/>
<evidence type="ECO:0000256" key="7">
    <source>
        <dbReference type="PIRSR" id="PIRSR001123-1"/>
    </source>
</evidence>
<evidence type="ECO:0000256" key="3">
    <source>
        <dbReference type="ARBA" id="ARBA00022670"/>
    </source>
</evidence>
<dbReference type="GO" id="GO:0046872">
    <property type="term" value="F:metal ion binding"/>
    <property type="evidence" value="ECO:0007669"/>
    <property type="project" value="UniProtKB-UniRule"/>
</dbReference>
<dbReference type="PIRSF" id="PIRSF001123">
    <property type="entry name" value="PepA_GA"/>
    <property type="match status" value="1"/>
</dbReference>
<reference evidence="9" key="2">
    <citation type="journal article" date="2021" name="PeerJ">
        <title>Extensive microbial diversity within the chicken gut microbiome revealed by metagenomics and culture.</title>
        <authorList>
            <person name="Gilroy R."/>
            <person name="Ravi A."/>
            <person name="Getino M."/>
            <person name="Pursley I."/>
            <person name="Horton D.L."/>
            <person name="Alikhan N.F."/>
            <person name="Baker D."/>
            <person name="Gharbi K."/>
            <person name="Hall N."/>
            <person name="Watson M."/>
            <person name="Adriaenssens E.M."/>
            <person name="Foster-Nyarko E."/>
            <person name="Jarju S."/>
            <person name="Secka A."/>
            <person name="Antonio M."/>
            <person name="Oren A."/>
            <person name="Chaudhuri R.R."/>
            <person name="La Ragione R."/>
            <person name="Hildebrand F."/>
            <person name="Pallen M.J."/>
        </authorList>
    </citation>
    <scope>NUCLEOTIDE SEQUENCE</scope>
    <source>
        <strain evidence="9">CHK180-2868</strain>
    </source>
</reference>
<keyword evidence="2" id="KW-0031">Aminopeptidase</keyword>
<evidence type="ECO:0000256" key="4">
    <source>
        <dbReference type="ARBA" id="ARBA00022723"/>
    </source>
</evidence>
<feature type="binding site" evidence="8">
    <location>
        <position position="187"/>
    </location>
    <ligand>
        <name>Zn(2+)</name>
        <dbReference type="ChEBI" id="CHEBI:29105"/>
        <label>1</label>
    </ligand>
</feature>
<keyword evidence="4 8" id="KW-0479">Metal-binding</keyword>
<dbReference type="InterPro" id="IPR051464">
    <property type="entry name" value="Peptidase_M42_aminopept"/>
</dbReference>
<evidence type="ECO:0000256" key="1">
    <source>
        <dbReference type="ARBA" id="ARBA00006272"/>
    </source>
</evidence>
<feature type="binding site" evidence="8">
    <location>
        <position position="70"/>
    </location>
    <ligand>
        <name>Zn(2+)</name>
        <dbReference type="ChEBI" id="CHEBI:29105"/>
        <label>1</label>
    </ligand>
</feature>
<feature type="binding site" evidence="8">
    <location>
        <position position="220"/>
    </location>
    <ligand>
        <name>Zn(2+)</name>
        <dbReference type="ChEBI" id="CHEBI:29105"/>
        <label>2</label>
    </ligand>
</feature>
<dbReference type="Gene3D" id="2.40.30.40">
    <property type="entry name" value="Peptidase M42, domain 2"/>
    <property type="match status" value="1"/>
</dbReference>
<organism evidence="9 10">
    <name type="scientific">Candidatus Copromonas faecavium</name>
    <name type="common">nom. illeg.</name>
    <dbReference type="NCBI Taxonomy" id="2840740"/>
    <lineage>
        <taxon>Bacteria</taxon>
        <taxon>Bacillati</taxon>
        <taxon>Bacillota</taxon>
        <taxon>Clostridia</taxon>
        <taxon>Lachnospirales</taxon>
        <taxon>Lachnospiraceae</taxon>
        <taxon>Candidatus Copromonas (nom. illeg.)</taxon>
    </lineage>
</organism>
<gene>
    <name evidence="9" type="ORF">IAB28_02320</name>
</gene>
<dbReference type="PANTHER" id="PTHR32481:SF0">
    <property type="entry name" value="AMINOPEPTIDASE YPDE-RELATED"/>
    <property type="match status" value="1"/>
</dbReference>
<feature type="binding site" evidence="8">
    <location>
        <position position="242"/>
    </location>
    <ligand>
        <name>Zn(2+)</name>
        <dbReference type="ChEBI" id="CHEBI:29105"/>
        <label>1</label>
    </ligand>
</feature>
<dbReference type="PANTHER" id="PTHR32481">
    <property type="entry name" value="AMINOPEPTIDASE"/>
    <property type="match status" value="1"/>
</dbReference>
<dbReference type="InterPro" id="IPR008007">
    <property type="entry name" value="Peptidase_M42"/>
</dbReference>
<reference evidence="9" key="1">
    <citation type="submission" date="2020-10" db="EMBL/GenBank/DDBJ databases">
        <authorList>
            <person name="Gilroy R."/>
        </authorList>
    </citation>
    <scope>NUCLEOTIDE SEQUENCE</scope>
    <source>
        <strain evidence="9">CHK180-2868</strain>
    </source>
</reference>
<comment type="similarity">
    <text evidence="1 6">Belongs to the peptidase M42 family.</text>
</comment>
<keyword evidence="5" id="KW-0378">Hydrolase</keyword>
<feature type="binding site" evidence="8">
    <location>
        <position position="329"/>
    </location>
    <ligand>
        <name>Zn(2+)</name>
        <dbReference type="ChEBI" id="CHEBI:29105"/>
        <label>2</label>
    </ligand>
</feature>
<evidence type="ECO:0000313" key="10">
    <source>
        <dbReference type="Proteomes" id="UP000824250"/>
    </source>
</evidence>
<evidence type="ECO:0000256" key="5">
    <source>
        <dbReference type="ARBA" id="ARBA00022801"/>
    </source>
</evidence>
<evidence type="ECO:0000256" key="2">
    <source>
        <dbReference type="ARBA" id="ARBA00022438"/>
    </source>
</evidence>
<comment type="cofactor">
    <cofactor evidence="8">
        <name>a divalent metal cation</name>
        <dbReference type="ChEBI" id="CHEBI:60240"/>
    </cofactor>
    <text evidence="8">Binds 2 divalent metal cations per subunit.</text>
</comment>
<name>A0A9D1A2G4_9FIRM</name>
<dbReference type="AlphaFoldDB" id="A0A9D1A2G4"/>
<dbReference type="Pfam" id="PF05343">
    <property type="entry name" value="Peptidase_M42"/>
    <property type="match status" value="1"/>
</dbReference>
<accession>A0A9D1A2G4</accession>
<protein>
    <submittedName>
        <fullName evidence="9">M42 family peptidase</fullName>
    </submittedName>
</protein>
<keyword evidence="3" id="KW-0645">Protease</keyword>
<dbReference type="Gene3D" id="3.40.630.10">
    <property type="entry name" value="Zn peptidases"/>
    <property type="match status" value="1"/>
</dbReference>
<dbReference type="GO" id="GO:0004177">
    <property type="term" value="F:aminopeptidase activity"/>
    <property type="evidence" value="ECO:0007669"/>
    <property type="project" value="UniProtKB-UniRule"/>
</dbReference>
<evidence type="ECO:0000256" key="8">
    <source>
        <dbReference type="PIRSR" id="PIRSR001123-2"/>
    </source>
</evidence>
<evidence type="ECO:0000256" key="6">
    <source>
        <dbReference type="PIRNR" id="PIRNR001123"/>
    </source>
</evidence>
<dbReference type="InterPro" id="IPR023367">
    <property type="entry name" value="Peptidase_M42_dom2"/>
</dbReference>
<dbReference type="SUPFAM" id="SSF53187">
    <property type="entry name" value="Zn-dependent exopeptidases"/>
    <property type="match status" value="1"/>
</dbReference>
<evidence type="ECO:0000313" key="9">
    <source>
        <dbReference type="EMBL" id="HIR04791.1"/>
    </source>
</evidence>
<dbReference type="GO" id="GO:0006508">
    <property type="term" value="P:proteolysis"/>
    <property type="evidence" value="ECO:0007669"/>
    <property type="project" value="UniProtKB-KW"/>
</dbReference>
<feature type="active site" description="Proton acceptor" evidence="7">
    <location>
        <position position="219"/>
    </location>
</feature>
<dbReference type="SUPFAM" id="SSF101821">
    <property type="entry name" value="Aminopeptidase/glucanase lid domain"/>
    <property type="match status" value="1"/>
</dbReference>
<sequence length="362" mass="39655">METTVNKNTLQMIADFSNAKAPSGFEEETVAAARKHIGCGYRTEEDCLRNFYMYRKANSGNKPVFLLDAHSDEVGFMVHSIRPNGTLRFVALGGWNVSALPSTKVLVRSRDGRYIPGIIAAKPVHFMTEAEKHSSSAEISSLSIDIGALNAEDAVKNFGIRIGEPIVPDVTLEYDAEHDLLFGKAFDCRIGCAAMIETLHRLEEEQLDVDLVGVLSSQEEVGERGIKVAVGRAKPDIAICFEGCPADDTFTEPYAIQTAFKKGPMLRFMDKSIICSPRFQRYALDLAEEKGIPVQASVREGGGNNGAIVNTALDGIPTIVIGVPVRYIHTVYGIASIYDFEATVRLAVELVKSMSEEQIKKF</sequence>
<dbReference type="EMBL" id="DVGC01000009">
    <property type="protein sequence ID" value="HIR04791.1"/>
    <property type="molecule type" value="Genomic_DNA"/>
</dbReference>
<dbReference type="Proteomes" id="UP000824250">
    <property type="component" value="Unassembled WGS sequence"/>
</dbReference>
<comment type="caution">
    <text evidence="9">The sequence shown here is derived from an EMBL/GenBank/DDBJ whole genome shotgun (WGS) entry which is preliminary data.</text>
</comment>
<feature type="binding site" evidence="8">
    <location>
        <position position="187"/>
    </location>
    <ligand>
        <name>Zn(2+)</name>
        <dbReference type="ChEBI" id="CHEBI:29105"/>
        <label>2</label>
    </ligand>
</feature>